<dbReference type="SMART" id="SM00220">
    <property type="entry name" value="S_TKc"/>
    <property type="match status" value="1"/>
</dbReference>
<evidence type="ECO:0000256" key="6">
    <source>
        <dbReference type="SAM" id="MobiDB-lite"/>
    </source>
</evidence>
<keyword evidence="4 8" id="KW-0418">Kinase</keyword>
<dbReference type="EMBL" id="BEYU01000013">
    <property type="protein sequence ID" value="GBG25567.1"/>
    <property type="molecule type" value="Genomic_DNA"/>
</dbReference>
<dbReference type="Gene3D" id="1.10.510.10">
    <property type="entry name" value="Transferase(Phosphotransferase) domain 1"/>
    <property type="match status" value="1"/>
</dbReference>
<evidence type="ECO:0000256" key="3">
    <source>
        <dbReference type="ARBA" id="ARBA00022741"/>
    </source>
</evidence>
<proteinExistence type="predicted"/>
<dbReference type="InterPro" id="IPR011009">
    <property type="entry name" value="Kinase-like_dom_sf"/>
</dbReference>
<organism evidence="8 9">
    <name type="scientific">Hondaea fermentalgiana</name>
    <dbReference type="NCBI Taxonomy" id="2315210"/>
    <lineage>
        <taxon>Eukaryota</taxon>
        <taxon>Sar</taxon>
        <taxon>Stramenopiles</taxon>
        <taxon>Bigyra</taxon>
        <taxon>Labyrinthulomycetes</taxon>
        <taxon>Thraustochytrida</taxon>
        <taxon>Thraustochytriidae</taxon>
        <taxon>Hondaea</taxon>
    </lineage>
</organism>
<protein>
    <submittedName>
        <fullName evidence="8">Protein kinase, putative</fullName>
    </submittedName>
</protein>
<dbReference type="Pfam" id="PF00069">
    <property type="entry name" value="Pkinase"/>
    <property type="match status" value="1"/>
</dbReference>
<accession>A0A2R5G3F3</accession>
<keyword evidence="5" id="KW-0067">ATP-binding</keyword>
<evidence type="ECO:0000313" key="8">
    <source>
        <dbReference type="EMBL" id="GBG25567.1"/>
    </source>
</evidence>
<keyword evidence="1" id="KW-0723">Serine/threonine-protein kinase</keyword>
<evidence type="ECO:0000256" key="2">
    <source>
        <dbReference type="ARBA" id="ARBA00022679"/>
    </source>
</evidence>
<feature type="region of interest" description="Disordered" evidence="6">
    <location>
        <begin position="86"/>
        <end position="124"/>
    </location>
</feature>
<reference evidence="8 9" key="1">
    <citation type="submission" date="2017-12" db="EMBL/GenBank/DDBJ databases">
        <title>Sequencing, de novo assembly and annotation of complete genome of a new Thraustochytrid species, strain FCC1311.</title>
        <authorList>
            <person name="Sedici K."/>
            <person name="Godart F."/>
            <person name="Aiese Cigliano R."/>
            <person name="Sanseverino W."/>
            <person name="Barakat M."/>
            <person name="Ortet P."/>
            <person name="Marechal E."/>
            <person name="Cagnac O."/>
            <person name="Amato A."/>
        </authorList>
    </citation>
    <scope>NUCLEOTIDE SEQUENCE [LARGE SCALE GENOMIC DNA]</scope>
</reference>
<dbReference type="OrthoDB" id="199442at2759"/>
<evidence type="ECO:0000256" key="1">
    <source>
        <dbReference type="ARBA" id="ARBA00022527"/>
    </source>
</evidence>
<dbReference type="InParanoid" id="A0A2R5G3F3"/>
<keyword evidence="2" id="KW-0808">Transferase</keyword>
<feature type="region of interest" description="Disordered" evidence="6">
    <location>
        <begin position="39"/>
        <end position="73"/>
    </location>
</feature>
<dbReference type="GO" id="GO:0005524">
    <property type="term" value="F:ATP binding"/>
    <property type="evidence" value="ECO:0007669"/>
    <property type="project" value="UniProtKB-KW"/>
</dbReference>
<dbReference type="AlphaFoldDB" id="A0A2R5G3F3"/>
<evidence type="ECO:0000313" key="9">
    <source>
        <dbReference type="Proteomes" id="UP000241890"/>
    </source>
</evidence>
<evidence type="ECO:0000259" key="7">
    <source>
        <dbReference type="PROSITE" id="PS50011"/>
    </source>
</evidence>
<keyword evidence="3" id="KW-0547">Nucleotide-binding</keyword>
<dbReference type="Proteomes" id="UP000241890">
    <property type="component" value="Unassembled WGS sequence"/>
</dbReference>
<name>A0A2R5G3F3_9STRA</name>
<dbReference type="PROSITE" id="PS50011">
    <property type="entry name" value="PROTEIN_KINASE_DOM"/>
    <property type="match status" value="1"/>
</dbReference>
<sequence>MRTQQEDSDSICQRRFRLLGFIAEGQAGRLAVASLAQRSADPVLASDSPSVASSSSMADCERSKDAKQEMSPEQVAVDLARGVESKASLNPRIHPMNLSNNNDKHEEKHIPKVSSSPPPLPVVSRQSQDDAIVDSLLGSVSRERSATLLKSYGRDLVLPLEIDEARKLDNASEGHFALKIVDCGASGSARAAELESEVAVMREIARDPFPFLVDFYFATTSESRVYIAMELCQGGDLFSLIRQEQVLRPKDILFFAVEMALALQHLHDRRILHGDLKPENVALSASGHIRLVDFGLSVLFDAREHLDAETGRLETVSHSGTLAYCAPEVLARFPHSFESDWWSYGVVLYEMLFGTLPFSGADDEATCALICTSSLEPPSKALGGVEPRCYGLISELLTKSPRRRIGYADGLDGIRRHAMFASVNWDHARNLRYRPPFCLAETSGV</sequence>
<dbReference type="SUPFAM" id="SSF56112">
    <property type="entry name" value="Protein kinase-like (PK-like)"/>
    <property type="match status" value="1"/>
</dbReference>
<evidence type="ECO:0000256" key="4">
    <source>
        <dbReference type="ARBA" id="ARBA00022777"/>
    </source>
</evidence>
<feature type="compositionally biased region" description="Low complexity" evidence="6">
    <location>
        <begin position="45"/>
        <end position="58"/>
    </location>
</feature>
<gene>
    <name evidence="8" type="ORF">FCC1311_017862</name>
</gene>
<dbReference type="InterPro" id="IPR000719">
    <property type="entry name" value="Prot_kinase_dom"/>
</dbReference>
<dbReference type="GO" id="GO:0004674">
    <property type="term" value="F:protein serine/threonine kinase activity"/>
    <property type="evidence" value="ECO:0007669"/>
    <property type="project" value="UniProtKB-KW"/>
</dbReference>
<dbReference type="Gene3D" id="3.30.200.20">
    <property type="entry name" value="Phosphorylase Kinase, domain 1"/>
    <property type="match status" value="1"/>
</dbReference>
<evidence type="ECO:0000256" key="5">
    <source>
        <dbReference type="ARBA" id="ARBA00022840"/>
    </source>
</evidence>
<feature type="compositionally biased region" description="Basic and acidic residues" evidence="6">
    <location>
        <begin position="59"/>
        <end position="70"/>
    </location>
</feature>
<keyword evidence="9" id="KW-1185">Reference proteome</keyword>
<dbReference type="PANTHER" id="PTHR24351">
    <property type="entry name" value="RIBOSOMAL PROTEIN S6 KINASE"/>
    <property type="match status" value="1"/>
</dbReference>
<feature type="domain" description="Protein kinase" evidence="7">
    <location>
        <begin position="126"/>
        <end position="420"/>
    </location>
</feature>
<comment type="caution">
    <text evidence="8">The sequence shown here is derived from an EMBL/GenBank/DDBJ whole genome shotgun (WGS) entry which is preliminary data.</text>
</comment>